<gene>
    <name evidence="1" type="primary">Contig14571.g15522</name>
    <name evidence="1" type="ORF">STYLEM_5285</name>
</gene>
<reference evidence="1 2" key="1">
    <citation type="submission" date="2014-06" db="EMBL/GenBank/DDBJ databases">
        <authorList>
            <person name="Swart Estienne"/>
        </authorList>
    </citation>
    <scope>NUCLEOTIDE SEQUENCE [LARGE SCALE GENOMIC DNA]</scope>
    <source>
        <strain evidence="1 2">130c</strain>
    </source>
</reference>
<dbReference type="EMBL" id="CCKQ01005131">
    <property type="protein sequence ID" value="CDW76285.1"/>
    <property type="molecule type" value="Genomic_DNA"/>
</dbReference>
<evidence type="ECO:0000313" key="1">
    <source>
        <dbReference type="EMBL" id="CDW76285.1"/>
    </source>
</evidence>
<sequence>MNSIIASNAVNPYQNSILEQDNQKYYLPLVDEHQNTSLYKDAQQRIFHENYGKNKPLSDIPRSIRIRNQQVFQQQVAEQDQGHIDKNAYLFQQLNNKQTPNISALDHLQQHSTDSRFRDPRQSEKTLKPNISYGQIGKISPFSHQRDNDVFIDPYTNHYNSRELNANYDKDLGNTKKSLMNTVSNITLLNESKQNLNLSDISQIQYSVDGATAQPFTTINNQNLQHSLTRPNHAKLPSQQRKTRRFNLLNSTADMISREFMKQQHSLNDSREQLGQRHGSLLIGDQRNSLNPHLNNQLDRQSVVYNSNYNTNLDDSQISSNHFVVRNPLEKNIDNQKRQRIIPRIDQAAMNPRELKYGGPKYLPTNRDYGNFPNFNASTNMNLLQLNQTQQL</sequence>
<organism evidence="1 2">
    <name type="scientific">Stylonychia lemnae</name>
    <name type="common">Ciliate</name>
    <dbReference type="NCBI Taxonomy" id="5949"/>
    <lineage>
        <taxon>Eukaryota</taxon>
        <taxon>Sar</taxon>
        <taxon>Alveolata</taxon>
        <taxon>Ciliophora</taxon>
        <taxon>Intramacronucleata</taxon>
        <taxon>Spirotrichea</taxon>
        <taxon>Stichotrichia</taxon>
        <taxon>Sporadotrichida</taxon>
        <taxon>Oxytrichidae</taxon>
        <taxon>Stylonychinae</taxon>
        <taxon>Stylonychia</taxon>
    </lineage>
</organism>
<dbReference type="AlphaFoldDB" id="A0A078A2C4"/>
<evidence type="ECO:0000313" key="2">
    <source>
        <dbReference type="Proteomes" id="UP000039865"/>
    </source>
</evidence>
<dbReference type="InParanoid" id="A0A078A2C4"/>
<name>A0A078A2C4_STYLE</name>
<protein>
    <submittedName>
        <fullName evidence="1">Uncharacterized protein</fullName>
    </submittedName>
</protein>
<dbReference type="Proteomes" id="UP000039865">
    <property type="component" value="Unassembled WGS sequence"/>
</dbReference>
<accession>A0A078A2C4</accession>
<keyword evidence="2" id="KW-1185">Reference proteome</keyword>
<proteinExistence type="predicted"/>